<evidence type="ECO:0000313" key="1">
    <source>
        <dbReference type="EMBL" id="GAA4483194.1"/>
    </source>
</evidence>
<dbReference type="Proteomes" id="UP001501183">
    <property type="component" value="Unassembled WGS sequence"/>
</dbReference>
<organism evidence="1 2">
    <name type="scientific">Rhodococcus olei</name>
    <dbReference type="NCBI Taxonomy" id="2161675"/>
    <lineage>
        <taxon>Bacteria</taxon>
        <taxon>Bacillati</taxon>
        <taxon>Actinomycetota</taxon>
        <taxon>Actinomycetes</taxon>
        <taxon>Mycobacteriales</taxon>
        <taxon>Nocardiaceae</taxon>
        <taxon>Rhodococcus</taxon>
    </lineage>
</organism>
<evidence type="ECO:0000313" key="2">
    <source>
        <dbReference type="Proteomes" id="UP001501183"/>
    </source>
</evidence>
<protein>
    <submittedName>
        <fullName evidence="1">Uncharacterized protein</fullName>
    </submittedName>
</protein>
<accession>A0ABP8P7L7</accession>
<comment type="caution">
    <text evidence="1">The sequence shown here is derived from an EMBL/GenBank/DDBJ whole genome shotgun (WGS) entry which is preliminary data.</text>
</comment>
<keyword evidence="2" id="KW-1185">Reference proteome</keyword>
<dbReference type="EMBL" id="BAABFB010000051">
    <property type="protein sequence ID" value="GAA4483194.1"/>
    <property type="molecule type" value="Genomic_DNA"/>
</dbReference>
<gene>
    <name evidence="1" type="ORF">GCM10023094_34440</name>
</gene>
<proteinExistence type="predicted"/>
<name>A0ABP8P7L7_9NOCA</name>
<sequence>MPRDRPTVIILARVSTHPLTNPGGGEGVDGQAMLRPPSIRGEAAERGGSARGAVVELDEDRPGPTTQAHVAARTWRAPEMRGARDIFTLWMGEFQATPRVVRGSIDRSVNLPG</sequence>
<reference evidence="2" key="1">
    <citation type="journal article" date="2019" name="Int. J. Syst. Evol. Microbiol.">
        <title>The Global Catalogue of Microorganisms (GCM) 10K type strain sequencing project: providing services to taxonomists for standard genome sequencing and annotation.</title>
        <authorList>
            <consortium name="The Broad Institute Genomics Platform"/>
            <consortium name="The Broad Institute Genome Sequencing Center for Infectious Disease"/>
            <person name="Wu L."/>
            <person name="Ma J."/>
        </authorList>
    </citation>
    <scope>NUCLEOTIDE SEQUENCE [LARGE SCALE GENOMIC DNA]</scope>
    <source>
        <strain evidence="2">JCM 32206</strain>
    </source>
</reference>